<dbReference type="NCBIfam" id="NF008107">
    <property type="entry name" value="PRK10853.1"/>
    <property type="match status" value="1"/>
</dbReference>
<gene>
    <name evidence="3" type="ORF">SAMN04488109_0362</name>
</gene>
<evidence type="ECO:0000313" key="3">
    <source>
        <dbReference type="EMBL" id="SHG45780.1"/>
    </source>
</evidence>
<dbReference type="SUPFAM" id="SSF52833">
    <property type="entry name" value="Thioredoxin-like"/>
    <property type="match status" value="1"/>
</dbReference>
<evidence type="ECO:0000256" key="2">
    <source>
        <dbReference type="PROSITE-ProRule" id="PRU01282"/>
    </source>
</evidence>
<reference evidence="3 4" key="1">
    <citation type="submission" date="2016-11" db="EMBL/GenBank/DDBJ databases">
        <authorList>
            <person name="Jaros S."/>
            <person name="Januszkiewicz K."/>
            <person name="Wedrychowicz H."/>
        </authorList>
    </citation>
    <scope>NUCLEOTIDE SEQUENCE [LARGE SCALE GENOMIC DNA]</scope>
    <source>
        <strain evidence="3 4">DSM 24574</strain>
    </source>
</reference>
<accession>A0A1M5JZQ2</accession>
<dbReference type="OrthoDB" id="9794155at2"/>
<dbReference type="RefSeq" id="WP_073130435.1">
    <property type="nucleotide sequence ID" value="NZ_FQWQ01000001.1"/>
</dbReference>
<dbReference type="PANTHER" id="PTHR30041">
    <property type="entry name" value="ARSENATE REDUCTASE"/>
    <property type="match status" value="1"/>
</dbReference>
<proteinExistence type="inferred from homology"/>
<dbReference type="STRING" id="947013.SAMN04488109_0362"/>
<dbReference type="AlphaFoldDB" id="A0A1M5JZQ2"/>
<sequence length="116" mass="13265">MTVYGIKNCNTVKTAMDWLKQHNVTVDFHDYKTKGITAAKLKEWSKQVGWESLVNKRGTTWRQLDESEQAKVTSEKAAIDLMMEKTSVIKRPLIEQNGKVIALGFDEAAYVKVFKK</sequence>
<dbReference type="Proteomes" id="UP000184212">
    <property type="component" value="Unassembled WGS sequence"/>
</dbReference>
<dbReference type="InterPro" id="IPR006504">
    <property type="entry name" value="Tscrpt_reg_Spx/MgsR"/>
</dbReference>
<organism evidence="3 4">
    <name type="scientific">Chryseolinea serpens</name>
    <dbReference type="NCBI Taxonomy" id="947013"/>
    <lineage>
        <taxon>Bacteria</taxon>
        <taxon>Pseudomonadati</taxon>
        <taxon>Bacteroidota</taxon>
        <taxon>Cytophagia</taxon>
        <taxon>Cytophagales</taxon>
        <taxon>Fulvivirgaceae</taxon>
        <taxon>Chryseolinea</taxon>
    </lineage>
</organism>
<dbReference type="CDD" id="cd03035">
    <property type="entry name" value="ArsC_Yffb"/>
    <property type="match status" value="1"/>
</dbReference>
<dbReference type="Gene3D" id="3.40.30.10">
    <property type="entry name" value="Glutaredoxin"/>
    <property type="match status" value="1"/>
</dbReference>
<evidence type="ECO:0000256" key="1">
    <source>
        <dbReference type="ARBA" id="ARBA00007198"/>
    </source>
</evidence>
<dbReference type="PROSITE" id="PS51353">
    <property type="entry name" value="ARSC"/>
    <property type="match status" value="1"/>
</dbReference>
<keyword evidence="4" id="KW-1185">Reference proteome</keyword>
<comment type="similarity">
    <text evidence="1 2">Belongs to the ArsC family.</text>
</comment>
<dbReference type="NCBIfam" id="TIGR01617">
    <property type="entry name" value="arsC_related"/>
    <property type="match status" value="1"/>
</dbReference>
<dbReference type="PANTHER" id="PTHR30041:SF8">
    <property type="entry name" value="PROTEIN YFFB"/>
    <property type="match status" value="1"/>
</dbReference>
<protein>
    <submittedName>
        <fullName evidence="3">Transcriptional regulator, Spx/MgsR family</fullName>
    </submittedName>
</protein>
<dbReference type="EMBL" id="FQWQ01000001">
    <property type="protein sequence ID" value="SHG45780.1"/>
    <property type="molecule type" value="Genomic_DNA"/>
</dbReference>
<dbReference type="InterPro" id="IPR036249">
    <property type="entry name" value="Thioredoxin-like_sf"/>
</dbReference>
<name>A0A1M5JZQ2_9BACT</name>
<dbReference type="InterPro" id="IPR006660">
    <property type="entry name" value="Arsenate_reductase-like"/>
</dbReference>
<evidence type="ECO:0000313" key="4">
    <source>
        <dbReference type="Proteomes" id="UP000184212"/>
    </source>
</evidence>
<dbReference type="Pfam" id="PF03960">
    <property type="entry name" value="ArsC"/>
    <property type="match status" value="1"/>
</dbReference>